<keyword evidence="5 7" id="KW-0472">Membrane</keyword>
<evidence type="ECO:0000256" key="3">
    <source>
        <dbReference type="ARBA" id="ARBA00022692"/>
    </source>
</evidence>
<dbReference type="GO" id="GO:0033176">
    <property type="term" value="C:proton-transporting V-type ATPase complex"/>
    <property type="evidence" value="ECO:0007669"/>
    <property type="project" value="TreeGrafter"/>
</dbReference>
<keyword evidence="8" id="KW-0732">Signal</keyword>
<evidence type="ECO:0000313" key="10">
    <source>
        <dbReference type="EMBL" id="CAG9799871.1"/>
    </source>
</evidence>
<feature type="chain" id="PRO_5040502829" description="V-type proton ATPase subunit S1/VOA1 transmembrane domain-containing protein" evidence="8">
    <location>
        <begin position="20"/>
        <end position="422"/>
    </location>
</feature>
<gene>
    <name evidence="10" type="ORF">CHIRRI_LOCUS2829</name>
</gene>
<reference evidence="10" key="2">
    <citation type="submission" date="2022-10" db="EMBL/GenBank/DDBJ databases">
        <authorList>
            <consortium name="ENA_rothamsted_submissions"/>
            <consortium name="culmorum"/>
            <person name="King R."/>
        </authorList>
    </citation>
    <scope>NUCLEOTIDE SEQUENCE</scope>
</reference>
<keyword evidence="4 7" id="KW-1133">Transmembrane helix</keyword>
<name>A0A9N9RN22_9DIPT</name>
<dbReference type="GO" id="GO:0001671">
    <property type="term" value="F:ATPase activator activity"/>
    <property type="evidence" value="ECO:0007669"/>
    <property type="project" value="TreeGrafter"/>
</dbReference>
<evidence type="ECO:0000256" key="6">
    <source>
        <dbReference type="SAM" id="MobiDB-lite"/>
    </source>
</evidence>
<proteinExistence type="inferred from homology"/>
<dbReference type="InterPro" id="IPR046756">
    <property type="entry name" value="VAS1/VOA1_TM"/>
</dbReference>
<reference evidence="10" key="1">
    <citation type="submission" date="2022-01" db="EMBL/GenBank/DDBJ databases">
        <authorList>
            <person name="King R."/>
        </authorList>
    </citation>
    <scope>NUCLEOTIDE SEQUENCE</scope>
</reference>
<evidence type="ECO:0000256" key="5">
    <source>
        <dbReference type="ARBA" id="ARBA00023136"/>
    </source>
</evidence>
<dbReference type="AlphaFoldDB" id="A0A9N9RN22"/>
<dbReference type="OrthoDB" id="19852at2759"/>
<keyword evidence="3 7" id="KW-0812">Transmembrane</keyword>
<feature type="compositionally biased region" description="Basic and acidic residues" evidence="6">
    <location>
        <begin position="192"/>
        <end position="201"/>
    </location>
</feature>
<dbReference type="Proteomes" id="UP001153620">
    <property type="component" value="Chromosome 1"/>
</dbReference>
<evidence type="ECO:0000256" key="7">
    <source>
        <dbReference type="SAM" id="Phobius"/>
    </source>
</evidence>
<dbReference type="PANTHER" id="PTHR12471">
    <property type="entry name" value="VACUOLAR ATP SYNTHASE SUBUNIT S1"/>
    <property type="match status" value="1"/>
</dbReference>
<accession>A0A9N9RN22</accession>
<dbReference type="EMBL" id="OU895877">
    <property type="protein sequence ID" value="CAG9799871.1"/>
    <property type="molecule type" value="Genomic_DNA"/>
</dbReference>
<protein>
    <recommendedName>
        <fullName evidence="9">V-type proton ATPase subunit S1/VOA1 transmembrane domain-containing protein</fullName>
    </recommendedName>
</protein>
<feature type="transmembrane region" description="Helical" evidence="7">
    <location>
        <begin position="371"/>
        <end position="396"/>
    </location>
</feature>
<organism evidence="10 11">
    <name type="scientific">Chironomus riparius</name>
    <dbReference type="NCBI Taxonomy" id="315576"/>
    <lineage>
        <taxon>Eukaryota</taxon>
        <taxon>Metazoa</taxon>
        <taxon>Ecdysozoa</taxon>
        <taxon>Arthropoda</taxon>
        <taxon>Hexapoda</taxon>
        <taxon>Insecta</taxon>
        <taxon>Pterygota</taxon>
        <taxon>Neoptera</taxon>
        <taxon>Endopterygota</taxon>
        <taxon>Diptera</taxon>
        <taxon>Nematocera</taxon>
        <taxon>Chironomoidea</taxon>
        <taxon>Chironomidae</taxon>
        <taxon>Chironominae</taxon>
        <taxon>Chironomus</taxon>
    </lineage>
</organism>
<evidence type="ECO:0000256" key="2">
    <source>
        <dbReference type="ARBA" id="ARBA00009037"/>
    </source>
</evidence>
<dbReference type="Pfam" id="PF20520">
    <property type="entry name" value="Ac45-VOA1_TM"/>
    <property type="match status" value="1"/>
</dbReference>
<dbReference type="PANTHER" id="PTHR12471:SF7">
    <property type="entry name" value="V-TYPE PROTON ATPASE SUBUNIT S1"/>
    <property type="match status" value="1"/>
</dbReference>
<evidence type="ECO:0000259" key="9">
    <source>
        <dbReference type="Pfam" id="PF20520"/>
    </source>
</evidence>
<evidence type="ECO:0000256" key="8">
    <source>
        <dbReference type="SAM" id="SignalP"/>
    </source>
</evidence>
<evidence type="ECO:0000256" key="1">
    <source>
        <dbReference type="ARBA" id="ARBA00004167"/>
    </source>
</evidence>
<sequence>MFKLLLVLLAVGLAAQVHCENVPAFIFGTKSPTFLPTLQHISGDEFVTLVKSQADKDTLTVVFVENKLSVEDLSQCKLSTKTCFENLRKTDKTYLSSVEHPVDSLINAFGKQKSITVTNDKDVKEVTLDGEKILFVYLDDVERPEDFSEHDKLISKALEQLQSQYGDVIAVYTAIHPTFKYSAHKVKREAEPVEEKVEEKATAAPEPPKQKPKPQEDEVIDTTNTTVFTNDRHVLLAFKKMIYGERNEEVQDVEVLASAFTMAVSNVSESEFLVTLTAPGHKVEMKTSISAGTWQVTFRYNDMDETREKLHPRTGVVGYGYSHGFGCGDLYVESFTRHLRFIGFQFQPDFEPTEETPLEDRTFSDNVSDCVGFFSAGIWGALFVIFIMAFIMTYGISMMLDIRTMDKFDDPKGKTIIINAQE</sequence>
<comment type="similarity">
    <text evidence="2">Belongs to the vacuolar ATPase subunit S1 family.</text>
</comment>
<evidence type="ECO:0000313" key="11">
    <source>
        <dbReference type="Proteomes" id="UP001153620"/>
    </source>
</evidence>
<evidence type="ECO:0000256" key="4">
    <source>
        <dbReference type="ARBA" id="ARBA00022989"/>
    </source>
</evidence>
<keyword evidence="11" id="KW-1185">Reference proteome</keyword>
<dbReference type="InterPro" id="IPR008388">
    <property type="entry name" value="Ac45_acc_su"/>
</dbReference>
<comment type="subcellular location">
    <subcellularLocation>
        <location evidence="1">Membrane</location>
        <topology evidence="1">Single-pass membrane protein</topology>
    </subcellularLocation>
</comment>
<feature type="region of interest" description="Disordered" evidence="6">
    <location>
        <begin position="192"/>
        <end position="218"/>
    </location>
</feature>
<feature type="signal peptide" evidence="8">
    <location>
        <begin position="1"/>
        <end position="19"/>
    </location>
</feature>
<feature type="domain" description="V-type proton ATPase subunit S1/VOA1 transmembrane" evidence="9">
    <location>
        <begin position="372"/>
        <end position="410"/>
    </location>
</feature>
<dbReference type="GO" id="GO:0030641">
    <property type="term" value="P:regulation of cellular pH"/>
    <property type="evidence" value="ECO:0007669"/>
    <property type="project" value="TreeGrafter"/>
</dbReference>